<keyword evidence="4 8" id="KW-0812">Transmembrane</keyword>
<feature type="transmembrane region" description="Helical" evidence="8">
    <location>
        <begin position="23"/>
        <end position="49"/>
    </location>
</feature>
<dbReference type="Pfam" id="PF07690">
    <property type="entry name" value="MFS_1"/>
    <property type="match status" value="1"/>
</dbReference>
<dbReference type="PANTHER" id="PTHR43045:SF1">
    <property type="entry name" value="SHIKIMATE TRANSPORTER"/>
    <property type="match status" value="1"/>
</dbReference>
<feature type="transmembrane region" description="Helical" evidence="8">
    <location>
        <begin position="61"/>
        <end position="83"/>
    </location>
</feature>
<evidence type="ECO:0000256" key="2">
    <source>
        <dbReference type="ARBA" id="ARBA00022448"/>
    </source>
</evidence>
<evidence type="ECO:0000256" key="4">
    <source>
        <dbReference type="ARBA" id="ARBA00022692"/>
    </source>
</evidence>
<keyword evidence="3" id="KW-1003">Cell membrane</keyword>
<evidence type="ECO:0000313" key="11">
    <source>
        <dbReference type="Proteomes" id="UP001229651"/>
    </source>
</evidence>
<dbReference type="EMBL" id="JAUSUT010000001">
    <property type="protein sequence ID" value="MDQ0380311.1"/>
    <property type="molecule type" value="Genomic_DNA"/>
</dbReference>
<feature type="transmembrane region" description="Helical" evidence="8">
    <location>
        <begin position="120"/>
        <end position="140"/>
    </location>
</feature>
<evidence type="ECO:0000259" key="9">
    <source>
        <dbReference type="PROSITE" id="PS50850"/>
    </source>
</evidence>
<dbReference type="Gene3D" id="1.20.1250.20">
    <property type="entry name" value="MFS general substrate transporter like domains"/>
    <property type="match status" value="2"/>
</dbReference>
<feature type="transmembrane region" description="Helical" evidence="8">
    <location>
        <begin position="414"/>
        <end position="432"/>
    </location>
</feature>
<dbReference type="CDD" id="cd17369">
    <property type="entry name" value="MFS_ShiA_like"/>
    <property type="match status" value="1"/>
</dbReference>
<evidence type="ECO:0000256" key="7">
    <source>
        <dbReference type="SAM" id="MobiDB-lite"/>
    </source>
</evidence>
<dbReference type="InterPro" id="IPR011701">
    <property type="entry name" value="MFS"/>
</dbReference>
<organism evidence="10 11">
    <name type="scientific">Amycolatopsis thermophila</name>
    <dbReference type="NCBI Taxonomy" id="206084"/>
    <lineage>
        <taxon>Bacteria</taxon>
        <taxon>Bacillati</taxon>
        <taxon>Actinomycetota</taxon>
        <taxon>Actinomycetes</taxon>
        <taxon>Pseudonocardiales</taxon>
        <taxon>Pseudonocardiaceae</taxon>
        <taxon>Amycolatopsis</taxon>
    </lineage>
</organism>
<gene>
    <name evidence="10" type="ORF">FB470_004305</name>
</gene>
<feature type="transmembrane region" description="Helical" evidence="8">
    <location>
        <begin position="320"/>
        <end position="339"/>
    </location>
</feature>
<keyword evidence="5 8" id="KW-1133">Transmembrane helix</keyword>
<feature type="transmembrane region" description="Helical" evidence="8">
    <location>
        <begin position="161"/>
        <end position="184"/>
    </location>
</feature>
<evidence type="ECO:0000256" key="5">
    <source>
        <dbReference type="ARBA" id="ARBA00022989"/>
    </source>
</evidence>
<keyword evidence="6 8" id="KW-0472">Membrane</keyword>
<evidence type="ECO:0000256" key="1">
    <source>
        <dbReference type="ARBA" id="ARBA00004651"/>
    </source>
</evidence>
<dbReference type="RefSeq" id="WP_306994178.1">
    <property type="nucleotide sequence ID" value="NZ_JAUSUT010000001.1"/>
</dbReference>
<keyword evidence="11" id="KW-1185">Reference proteome</keyword>
<keyword evidence="2" id="KW-0813">Transport</keyword>
<dbReference type="SUPFAM" id="SSF103473">
    <property type="entry name" value="MFS general substrate transporter"/>
    <property type="match status" value="1"/>
</dbReference>
<dbReference type="InterPro" id="IPR036259">
    <property type="entry name" value="MFS_trans_sf"/>
</dbReference>
<protein>
    <submittedName>
        <fullName evidence="10">MFS family permease</fullName>
    </submittedName>
</protein>
<dbReference type="Proteomes" id="UP001229651">
    <property type="component" value="Unassembled WGS sequence"/>
</dbReference>
<feature type="transmembrane region" description="Helical" evidence="8">
    <location>
        <begin position="248"/>
        <end position="272"/>
    </location>
</feature>
<dbReference type="PROSITE" id="PS00216">
    <property type="entry name" value="SUGAR_TRANSPORT_1"/>
    <property type="match status" value="1"/>
</dbReference>
<dbReference type="PROSITE" id="PS50850">
    <property type="entry name" value="MFS"/>
    <property type="match status" value="1"/>
</dbReference>
<comment type="subcellular location">
    <subcellularLocation>
        <location evidence="1">Cell membrane</location>
        <topology evidence="1">Multi-pass membrane protein</topology>
    </subcellularLocation>
</comment>
<feature type="transmembrane region" description="Helical" evidence="8">
    <location>
        <begin position="382"/>
        <end position="408"/>
    </location>
</feature>
<proteinExistence type="predicted"/>
<dbReference type="Pfam" id="PF00083">
    <property type="entry name" value="Sugar_tr"/>
    <property type="match status" value="1"/>
</dbReference>
<feature type="transmembrane region" description="Helical" evidence="8">
    <location>
        <begin position="95"/>
        <end position="114"/>
    </location>
</feature>
<dbReference type="InterPro" id="IPR020846">
    <property type="entry name" value="MFS_dom"/>
</dbReference>
<sequence>MTETSQYPPPPDSRTSPAHRRRVVLATIVGTAIEWYDFFLYAAAAGIVFAELFFAPAGRGFGTILAFLTVGLSFLFRPLGAFLAGHLGDRYGRKLVLLVTLVMMGVSTTLIGVLPTHADIGIAAPVLLVVLRVLQGISAGGEWGGAALLAVEHAPPRRRGLFGAFPQVGVPIGLLLSSGVLALMTRIAPGEAFLEWGWRVPFLLSVVLIVAGVYIRRRVEESPVFEALVERKARPHAPIAALFRKHPLLLIVAGFVPVASQAVGYMTTGGYIQRYATDPTGPLRLPTGEVLWAVTGSAVTWLVFTLVGGLLSDRIGRRRTFFLAWGLLFVAVLAMFPLVNTGNVGLLFLGLAFLTVGLGLANGPLAALLAEMFPTSVRLSGASIAYAIGAIAGGAFAPTIATALVQATGTTSSVTIYLIVMVGLSTLAILLLKDRSGIGLGPENEAEQSVSPLRGRARAVRAQTERPSAPSRS</sequence>
<comment type="caution">
    <text evidence="10">The sequence shown here is derived from an EMBL/GenBank/DDBJ whole genome shotgun (WGS) entry which is preliminary data.</text>
</comment>
<name>A0ABU0EYB8_9PSEU</name>
<dbReference type="InterPro" id="IPR005828">
    <property type="entry name" value="MFS_sugar_transport-like"/>
</dbReference>
<feature type="transmembrane region" description="Helical" evidence="8">
    <location>
        <begin position="292"/>
        <end position="311"/>
    </location>
</feature>
<evidence type="ECO:0000256" key="3">
    <source>
        <dbReference type="ARBA" id="ARBA00022475"/>
    </source>
</evidence>
<dbReference type="PROSITE" id="PS00217">
    <property type="entry name" value="SUGAR_TRANSPORT_2"/>
    <property type="match status" value="1"/>
</dbReference>
<feature type="transmembrane region" description="Helical" evidence="8">
    <location>
        <begin position="345"/>
        <end position="370"/>
    </location>
</feature>
<feature type="region of interest" description="Disordered" evidence="7">
    <location>
        <begin position="441"/>
        <end position="473"/>
    </location>
</feature>
<feature type="transmembrane region" description="Helical" evidence="8">
    <location>
        <begin position="196"/>
        <end position="215"/>
    </location>
</feature>
<evidence type="ECO:0000256" key="8">
    <source>
        <dbReference type="SAM" id="Phobius"/>
    </source>
</evidence>
<dbReference type="PANTHER" id="PTHR43045">
    <property type="entry name" value="SHIKIMATE TRANSPORTER"/>
    <property type="match status" value="1"/>
</dbReference>
<accession>A0ABU0EYB8</accession>
<feature type="domain" description="Major facilitator superfamily (MFS) profile" evidence="9">
    <location>
        <begin position="23"/>
        <end position="437"/>
    </location>
</feature>
<reference evidence="10 11" key="1">
    <citation type="submission" date="2023-07" db="EMBL/GenBank/DDBJ databases">
        <title>Sequencing the genomes of 1000 actinobacteria strains.</title>
        <authorList>
            <person name="Klenk H.-P."/>
        </authorList>
    </citation>
    <scope>NUCLEOTIDE SEQUENCE [LARGE SCALE GENOMIC DNA]</scope>
    <source>
        <strain evidence="10 11">DSM 45805</strain>
    </source>
</reference>
<dbReference type="InterPro" id="IPR005829">
    <property type="entry name" value="Sugar_transporter_CS"/>
</dbReference>
<evidence type="ECO:0000313" key="10">
    <source>
        <dbReference type="EMBL" id="MDQ0380311.1"/>
    </source>
</evidence>
<evidence type="ECO:0000256" key="6">
    <source>
        <dbReference type="ARBA" id="ARBA00023136"/>
    </source>
</evidence>